<evidence type="ECO:0000256" key="4">
    <source>
        <dbReference type="ARBA" id="ARBA00022707"/>
    </source>
</evidence>
<evidence type="ECO:0008006" key="15">
    <source>
        <dbReference type="Google" id="ProtNLM"/>
    </source>
</evidence>
<evidence type="ECO:0000256" key="12">
    <source>
        <dbReference type="PIRSR" id="PIRSR606689-2"/>
    </source>
</evidence>
<gene>
    <name evidence="13" type="ORF">C1H46_034574</name>
</gene>
<evidence type="ECO:0000313" key="14">
    <source>
        <dbReference type="Proteomes" id="UP000315295"/>
    </source>
</evidence>
<keyword evidence="6" id="KW-0931">ER-Golgi transport</keyword>
<evidence type="ECO:0000256" key="7">
    <source>
        <dbReference type="ARBA" id="ARBA00022927"/>
    </source>
</evidence>
<evidence type="ECO:0000256" key="3">
    <source>
        <dbReference type="ARBA" id="ARBA00022448"/>
    </source>
</evidence>
<dbReference type="GO" id="GO:0016192">
    <property type="term" value="P:vesicle-mediated transport"/>
    <property type="evidence" value="ECO:0007669"/>
    <property type="project" value="UniProtKB-KW"/>
</dbReference>
<reference evidence="13 14" key="1">
    <citation type="journal article" date="2019" name="G3 (Bethesda)">
        <title>Sequencing of a Wild Apple (Malus baccata) Genome Unravels the Differences Between Cultivated and Wild Apple Species Regarding Disease Resistance and Cold Tolerance.</title>
        <authorList>
            <person name="Chen X."/>
        </authorList>
    </citation>
    <scope>NUCLEOTIDE SEQUENCE [LARGE SCALE GENOMIC DNA]</scope>
    <source>
        <strain evidence="14">cv. Shandingzi</strain>
        <tissue evidence="13">Leaves</tissue>
    </source>
</reference>
<dbReference type="EMBL" id="VIEB01000836">
    <property type="protein sequence ID" value="TQD79860.1"/>
    <property type="molecule type" value="Genomic_DNA"/>
</dbReference>
<name>A0A540L070_MALBA</name>
<keyword evidence="4" id="KW-0519">Myristate</keyword>
<dbReference type="PRINTS" id="PR00328">
    <property type="entry name" value="SAR1GTPBP"/>
</dbReference>
<evidence type="ECO:0000256" key="5">
    <source>
        <dbReference type="ARBA" id="ARBA00022741"/>
    </source>
</evidence>
<keyword evidence="8" id="KW-0333">Golgi apparatus</keyword>
<keyword evidence="14" id="KW-1185">Reference proteome</keyword>
<keyword evidence="12" id="KW-0460">Magnesium</keyword>
<dbReference type="FunFam" id="3.40.50.300:FF:003500">
    <property type="entry name" value="ADP-ribosylation factor 1"/>
    <property type="match status" value="1"/>
</dbReference>
<dbReference type="PROSITE" id="PS51417">
    <property type="entry name" value="ARF"/>
    <property type="match status" value="1"/>
</dbReference>
<dbReference type="GO" id="GO:0005794">
    <property type="term" value="C:Golgi apparatus"/>
    <property type="evidence" value="ECO:0007669"/>
    <property type="project" value="UniProtKB-SubCell"/>
</dbReference>
<accession>A0A540L070</accession>
<dbReference type="GO" id="GO:0046872">
    <property type="term" value="F:metal ion binding"/>
    <property type="evidence" value="ECO:0007669"/>
    <property type="project" value="UniProtKB-KW"/>
</dbReference>
<evidence type="ECO:0000256" key="1">
    <source>
        <dbReference type="ARBA" id="ARBA00004555"/>
    </source>
</evidence>
<dbReference type="GO" id="GO:0016004">
    <property type="term" value="F:phospholipase activator activity"/>
    <property type="evidence" value="ECO:0007669"/>
    <property type="project" value="UniProtKB-ARBA"/>
</dbReference>
<dbReference type="Pfam" id="PF00025">
    <property type="entry name" value="Arf"/>
    <property type="match status" value="1"/>
</dbReference>
<keyword evidence="12" id="KW-0479">Metal-binding</keyword>
<proteinExistence type="inferred from homology"/>
<feature type="binding site" evidence="12">
    <location>
        <position position="50"/>
    </location>
    <ligand>
        <name>Mg(2+)</name>
        <dbReference type="ChEBI" id="CHEBI:18420"/>
    </ligand>
</feature>
<dbReference type="InterPro" id="IPR006689">
    <property type="entry name" value="Small_GTPase_ARF/SAR"/>
</dbReference>
<dbReference type="InterPro" id="IPR027417">
    <property type="entry name" value="P-loop_NTPase"/>
</dbReference>
<evidence type="ECO:0000256" key="11">
    <source>
        <dbReference type="PIRSR" id="PIRSR606689-1"/>
    </source>
</evidence>
<evidence type="ECO:0000256" key="10">
    <source>
        <dbReference type="ARBA" id="ARBA00023288"/>
    </source>
</evidence>
<organism evidence="13 14">
    <name type="scientific">Malus baccata</name>
    <name type="common">Siberian crab apple</name>
    <name type="synonym">Pyrus baccata</name>
    <dbReference type="NCBI Taxonomy" id="106549"/>
    <lineage>
        <taxon>Eukaryota</taxon>
        <taxon>Viridiplantae</taxon>
        <taxon>Streptophyta</taxon>
        <taxon>Embryophyta</taxon>
        <taxon>Tracheophyta</taxon>
        <taxon>Spermatophyta</taxon>
        <taxon>Magnoliopsida</taxon>
        <taxon>eudicotyledons</taxon>
        <taxon>Gunneridae</taxon>
        <taxon>Pentapetalae</taxon>
        <taxon>rosids</taxon>
        <taxon>fabids</taxon>
        <taxon>Rosales</taxon>
        <taxon>Rosaceae</taxon>
        <taxon>Amygdaloideae</taxon>
        <taxon>Maleae</taxon>
        <taxon>Malus</taxon>
    </lineage>
</organism>
<evidence type="ECO:0000256" key="9">
    <source>
        <dbReference type="ARBA" id="ARBA00023134"/>
    </source>
</evidence>
<keyword evidence="5 11" id="KW-0547">Nucleotide-binding</keyword>
<dbReference type="Proteomes" id="UP000315295">
    <property type="component" value="Unassembled WGS sequence"/>
</dbReference>
<dbReference type="GO" id="GO:0015031">
    <property type="term" value="P:protein transport"/>
    <property type="evidence" value="ECO:0007669"/>
    <property type="project" value="UniProtKB-KW"/>
</dbReference>
<dbReference type="InterPro" id="IPR024156">
    <property type="entry name" value="Small_GTPase_ARF"/>
</dbReference>
<dbReference type="SMART" id="SM00178">
    <property type="entry name" value="SAR"/>
    <property type="match status" value="1"/>
</dbReference>
<evidence type="ECO:0000256" key="8">
    <source>
        <dbReference type="ARBA" id="ARBA00023034"/>
    </source>
</evidence>
<dbReference type="STRING" id="106549.A0A540L070"/>
<comment type="subcellular location">
    <subcellularLocation>
        <location evidence="1">Golgi apparatus</location>
    </subcellularLocation>
</comment>
<dbReference type="GO" id="GO:0003924">
    <property type="term" value="F:GTPase activity"/>
    <property type="evidence" value="ECO:0007669"/>
    <property type="project" value="InterPro"/>
</dbReference>
<feature type="binding site" evidence="12">
    <location>
        <position position="33"/>
    </location>
    <ligand>
        <name>Mg(2+)</name>
        <dbReference type="ChEBI" id="CHEBI:18420"/>
    </ligand>
</feature>
<feature type="binding site" evidence="11">
    <location>
        <begin position="128"/>
        <end position="131"/>
    </location>
    <ligand>
        <name>GTP</name>
        <dbReference type="ChEBI" id="CHEBI:37565"/>
    </ligand>
</feature>
<dbReference type="PANTHER" id="PTHR11711">
    <property type="entry name" value="ADP RIBOSYLATION FACTOR-RELATED"/>
    <property type="match status" value="1"/>
</dbReference>
<dbReference type="AlphaFoldDB" id="A0A540L070"/>
<dbReference type="SUPFAM" id="SSF52540">
    <property type="entry name" value="P-loop containing nucleoside triphosphate hydrolases"/>
    <property type="match status" value="1"/>
</dbReference>
<dbReference type="Gene3D" id="3.40.50.300">
    <property type="entry name" value="P-loop containing nucleotide triphosphate hydrolases"/>
    <property type="match status" value="1"/>
</dbReference>
<comment type="caution">
    <text evidence="13">The sequence shown here is derived from an EMBL/GenBank/DDBJ whole genome shotgun (WGS) entry which is preliminary data.</text>
</comment>
<keyword evidence="7" id="KW-0653">Protein transport</keyword>
<protein>
    <recommendedName>
        <fullName evidence="15">ADP-ribosylation factor</fullName>
    </recommendedName>
</protein>
<dbReference type="GO" id="GO:0005525">
    <property type="term" value="F:GTP binding"/>
    <property type="evidence" value="ECO:0007669"/>
    <property type="project" value="UniProtKB-KW"/>
</dbReference>
<evidence type="ECO:0000313" key="13">
    <source>
        <dbReference type="EMBL" id="TQD79860.1"/>
    </source>
</evidence>
<dbReference type="SMART" id="SM00177">
    <property type="entry name" value="ARF"/>
    <property type="match status" value="1"/>
</dbReference>
<comment type="similarity">
    <text evidence="2">Belongs to the small GTPase superfamily. Arf family.</text>
</comment>
<evidence type="ECO:0000256" key="6">
    <source>
        <dbReference type="ARBA" id="ARBA00022892"/>
    </source>
</evidence>
<evidence type="ECO:0000256" key="2">
    <source>
        <dbReference type="ARBA" id="ARBA00010290"/>
    </source>
</evidence>
<sequence length="395" mass="44836">MDLDLEFFTLLADLKSRRDKLILMADLNGSVKTTILNKIHSEGVSTEIVTPGFSVETVKHAYINLAAFDVGSENRIPPLYMQHLQNKKGLIFVVDSNDQNQVLEARDELHRMLQEDELKNVVVLVLANKQDLCNAMTAEELSKELDIKSLRINQWHISSTCAISGDGLLEALRKFFWAIDSMVPHVHVLICVDKDKDISCSGEEIGKDEDEHKDFQSTIQEVFTQNDWVPTPSAVNPEFHFTCVSRLDYIMDCVQEACSCGLPVDLMVLDDEYIMEMGQDAFKAMKDEWHRAEFDGHVIGVTSRNENIDHRWIDPMPGVLLNLHFSVFSNKERGHVAMNDIRGIELYCKYTDCHTDCGIPVKVAGFVEEVSTSWQAVRAIMEVLPVPDWDWAMTS</sequence>
<keyword evidence="3" id="KW-0813">Transport</keyword>
<keyword evidence="9 11" id="KW-0342">GTP-binding</keyword>
<keyword evidence="10" id="KW-0449">Lipoprotein</keyword>